<sequence>MAARLLTCAFALFATTSPLHAVEVADPNVKVDTSGLATLSGNPASNPYRGNARAADIGRTAFNQACARCHGIDAVNKGQVGPDLTKMDRACRRITDPAVQRLCVEDNDDFFLKSVQQGKVRVGVVHMPAWQDVLSPAAIWTLRTFLETRRGQ</sequence>
<keyword evidence="8" id="KW-1185">Reference proteome</keyword>
<accession>A0A6C2CL73</accession>
<dbReference type="Gene3D" id="1.10.760.10">
    <property type="entry name" value="Cytochrome c-like domain"/>
    <property type="match status" value="1"/>
</dbReference>
<protein>
    <submittedName>
        <fullName evidence="7">C-type cytochrome</fullName>
    </submittedName>
</protein>
<dbReference type="AlphaFoldDB" id="A0A6C2CL73"/>
<organism evidence="7 8">
    <name type="scientific">Zoogloea oleivorans</name>
    <dbReference type="NCBI Taxonomy" id="1552750"/>
    <lineage>
        <taxon>Bacteria</taxon>
        <taxon>Pseudomonadati</taxon>
        <taxon>Pseudomonadota</taxon>
        <taxon>Betaproteobacteria</taxon>
        <taxon>Rhodocyclales</taxon>
        <taxon>Zoogloeaceae</taxon>
        <taxon>Zoogloea</taxon>
    </lineage>
</organism>
<feature type="chain" id="PRO_5025394735" evidence="5">
    <location>
        <begin position="22"/>
        <end position="152"/>
    </location>
</feature>
<dbReference type="GO" id="GO:0046872">
    <property type="term" value="F:metal ion binding"/>
    <property type="evidence" value="ECO:0007669"/>
    <property type="project" value="UniProtKB-KW"/>
</dbReference>
<evidence type="ECO:0000256" key="4">
    <source>
        <dbReference type="PROSITE-ProRule" id="PRU00433"/>
    </source>
</evidence>
<evidence type="ECO:0000313" key="8">
    <source>
        <dbReference type="Proteomes" id="UP000389128"/>
    </source>
</evidence>
<feature type="signal peptide" evidence="5">
    <location>
        <begin position="1"/>
        <end position="21"/>
    </location>
</feature>
<evidence type="ECO:0000313" key="7">
    <source>
        <dbReference type="EMBL" id="TYC55070.1"/>
    </source>
</evidence>
<comment type="caution">
    <text evidence="7">The sequence shown here is derived from an EMBL/GenBank/DDBJ whole genome shotgun (WGS) entry which is preliminary data.</text>
</comment>
<evidence type="ECO:0000256" key="5">
    <source>
        <dbReference type="SAM" id="SignalP"/>
    </source>
</evidence>
<dbReference type="GO" id="GO:0009055">
    <property type="term" value="F:electron transfer activity"/>
    <property type="evidence" value="ECO:0007669"/>
    <property type="project" value="InterPro"/>
</dbReference>
<dbReference type="Proteomes" id="UP000389128">
    <property type="component" value="Unassembled WGS sequence"/>
</dbReference>
<dbReference type="PROSITE" id="PS51007">
    <property type="entry name" value="CYTC"/>
    <property type="match status" value="1"/>
</dbReference>
<dbReference type="EMBL" id="SDKK01000014">
    <property type="protein sequence ID" value="TYC55070.1"/>
    <property type="molecule type" value="Genomic_DNA"/>
</dbReference>
<evidence type="ECO:0000256" key="3">
    <source>
        <dbReference type="ARBA" id="ARBA00023004"/>
    </source>
</evidence>
<evidence type="ECO:0000256" key="2">
    <source>
        <dbReference type="ARBA" id="ARBA00022723"/>
    </source>
</evidence>
<dbReference type="InterPro" id="IPR009056">
    <property type="entry name" value="Cyt_c-like_dom"/>
</dbReference>
<dbReference type="SUPFAM" id="SSF46626">
    <property type="entry name" value="Cytochrome c"/>
    <property type="match status" value="1"/>
</dbReference>
<proteinExistence type="predicted"/>
<dbReference type="Pfam" id="PF13442">
    <property type="entry name" value="Cytochrome_CBB3"/>
    <property type="match status" value="1"/>
</dbReference>
<reference evidence="7 8" key="1">
    <citation type="submission" date="2019-01" db="EMBL/GenBank/DDBJ databases">
        <title>Zoogloea oleivorans genome sequencing and assembly.</title>
        <authorList>
            <person name="Tancsics A."/>
            <person name="Farkas M."/>
            <person name="Kriszt B."/>
            <person name="Maroti G."/>
            <person name="Horvath B."/>
        </authorList>
    </citation>
    <scope>NUCLEOTIDE SEQUENCE [LARGE SCALE GENOMIC DNA]</scope>
    <source>
        <strain evidence="7 8">Buc</strain>
    </source>
</reference>
<keyword evidence="3 4" id="KW-0408">Iron</keyword>
<evidence type="ECO:0000256" key="1">
    <source>
        <dbReference type="ARBA" id="ARBA00022617"/>
    </source>
</evidence>
<dbReference type="OrthoDB" id="9797504at2"/>
<dbReference type="GO" id="GO:0020037">
    <property type="term" value="F:heme binding"/>
    <property type="evidence" value="ECO:0007669"/>
    <property type="project" value="InterPro"/>
</dbReference>
<feature type="domain" description="Cytochrome c" evidence="6">
    <location>
        <begin position="53"/>
        <end position="150"/>
    </location>
</feature>
<evidence type="ECO:0000259" key="6">
    <source>
        <dbReference type="PROSITE" id="PS51007"/>
    </source>
</evidence>
<dbReference type="InterPro" id="IPR036909">
    <property type="entry name" value="Cyt_c-like_dom_sf"/>
</dbReference>
<keyword evidence="2 4" id="KW-0479">Metal-binding</keyword>
<dbReference type="RefSeq" id="WP_148579930.1">
    <property type="nucleotide sequence ID" value="NZ_SDKK01000014.1"/>
</dbReference>
<keyword evidence="5" id="KW-0732">Signal</keyword>
<gene>
    <name evidence="7" type="ORF">ETQ85_15230</name>
</gene>
<name>A0A6C2CL73_9RHOO</name>
<keyword evidence="1 4" id="KW-0349">Heme</keyword>